<dbReference type="Proteomes" id="UP001201163">
    <property type="component" value="Unassembled WGS sequence"/>
</dbReference>
<gene>
    <name evidence="2" type="ORF">EDB92DRAFT_790212</name>
</gene>
<name>A0AAD4LI51_9AGAM</name>
<protein>
    <recommendedName>
        <fullName evidence="4">Arrestin-like N-terminal domain-containing protein</fullName>
    </recommendedName>
</protein>
<evidence type="ECO:0000313" key="3">
    <source>
        <dbReference type="Proteomes" id="UP001201163"/>
    </source>
</evidence>
<keyword evidence="3" id="KW-1185">Reference proteome</keyword>
<dbReference type="InterPro" id="IPR014756">
    <property type="entry name" value="Ig_E-set"/>
</dbReference>
<dbReference type="AlphaFoldDB" id="A0AAD4LI51"/>
<dbReference type="SUPFAM" id="SSF81296">
    <property type="entry name" value="E set domains"/>
    <property type="match status" value="1"/>
</dbReference>
<organism evidence="2 3">
    <name type="scientific">Lactarius akahatsu</name>
    <dbReference type="NCBI Taxonomy" id="416441"/>
    <lineage>
        <taxon>Eukaryota</taxon>
        <taxon>Fungi</taxon>
        <taxon>Dikarya</taxon>
        <taxon>Basidiomycota</taxon>
        <taxon>Agaricomycotina</taxon>
        <taxon>Agaricomycetes</taxon>
        <taxon>Russulales</taxon>
        <taxon>Russulaceae</taxon>
        <taxon>Lactarius</taxon>
    </lineage>
</organism>
<reference evidence="2" key="1">
    <citation type="submission" date="2022-01" db="EMBL/GenBank/DDBJ databases">
        <title>Comparative genomics reveals a dynamic genome evolution in the ectomycorrhizal milk-cap (Lactarius) mushrooms.</title>
        <authorList>
            <consortium name="DOE Joint Genome Institute"/>
            <person name="Lebreton A."/>
            <person name="Tang N."/>
            <person name="Kuo A."/>
            <person name="LaButti K."/>
            <person name="Drula E."/>
            <person name="Barry K."/>
            <person name="Clum A."/>
            <person name="Lipzen A."/>
            <person name="Mousain D."/>
            <person name="Ng V."/>
            <person name="Wang R."/>
            <person name="Wang X."/>
            <person name="Dai Y."/>
            <person name="Henrissat B."/>
            <person name="Grigoriev I.V."/>
            <person name="Guerin-Laguette A."/>
            <person name="Yu F."/>
            <person name="Martin F.M."/>
        </authorList>
    </citation>
    <scope>NUCLEOTIDE SEQUENCE</scope>
    <source>
        <strain evidence="2">QP</strain>
    </source>
</reference>
<dbReference type="EMBL" id="JAKELL010000031">
    <property type="protein sequence ID" value="KAH8990337.1"/>
    <property type="molecule type" value="Genomic_DNA"/>
</dbReference>
<proteinExistence type="predicted"/>
<dbReference type="Gene3D" id="2.60.40.640">
    <property type="match status" value="1"/>
</dbReference>
<accession>A0AAD4LI51</accession>
<sequence>MEDSTEELPTYSPNLGYPRAGASSGSLRSEHRYALQDKNGRDWLSFKVQSRAADSKHMPLFLEGDIIKGEVRLDLAKAETLKGLTITIRAGTTAVGQEEELFLDKTEPVWTPASPSEAKVVGTHTHTFSITIPRDAEVALVPKATPKRFSLPPTFSERASPAYIDYKLYVTVRRGGLRVNSKLSTSFAFLPRTVADPPSPLRALVYAGGGAVLGPDADPQGWKVFDPVKITGTLFNARDVSVQCTLAMATPLTYASNSPVPLLLTLHGTDVQALDLFASSPCLHLLRTVAIGSEAVEDAGLRRSNNTFVSRVAKGAFWPHEVGAGAKVGSGKEATGDPGVRALRGELFIPKGTKQSFAFPRLACRYSVVLLPPQVPGFTPTTTTDEPLLMERITVTLANAPGIIPISQIPPGYEAPTEGNYNVATGFLENGNQRFLHHNR</sequence>
<evidence type="ECO:0000256" key="1">
    <source>
        <dbReference type="SAM" id="MobiDB-lite"/>
    </source>
</evidence>
<dbReference type="InterPro" id="IPR014752">
    <property type="entry name" value="Arrestin-like_C"/>
</dbReference>
<comment type="caution">
    <text evidence="2">The sequence shown here is derived from an EMBL/GenBank/DDBJ whole genome shotgun (WGS) entry which is preliminary data.</text>
</comment>
<evidence type="ECO:0000313" key="2">
    <source>
        <dbReference type="EMBL" id="KAH8990337.1"/>
    </source>
</evidence>
<evidence type="ECO:0008006" key="4">
    <source>
        <dbReference type="Google" id="ProtNLM"/>
    </source>
</evidence>
<feature type="region of interest" description="Disordered" evidence="1">
    <location>
        <begin position="1"/>
        <end position="28"/>
    </location>
</feature>